<organism evidence="2 3">
    <name type="scientific">Galdieria yellowstonensis</name>
    <dbReference type="NCBI Taxonomy" id="3028027"/>
    <lineage>
        <taxon>Eukaryota</taxon>
        <taxon>Rhodophyta</taxon>
        <taxon>Bangiophyceae</taxon>
        <taxon>Galdieriales</taxon>
        <taxon>Galdieriaceae</taxon>
        <taxon>Galdieria</taxon>
    </lineage>
</organism>
<sequence length="159" mass="18341">MMCSLPTTTSNNEQPLLQFPHVRLERPDENKTCFGDLHIGESWFCLSTENDPENSFRVEAKNLVLQAICREHLEKPSIYCQVESNEEEFETIYIIPEDSSLVDKVFEALCELVRRNPVPLDEGEGSGEEEWYGNVPWSMDNYDTEQFEDAEEEETSPPS</sequence>
<comment type="caution">
    <text evidence="2">The sequence shown here is derived from an EMBL/GenBank/DDBJ whole genome shotgun (WGS) entry which is preliminary data.</text>
</comment>
<evidence type="ECO:0000313" key="2">
    <source>
        <dbReference type="EMBL" id="KAK4527249.1"/>
    </source>
</evidence>
<dbReference type="EMBL" id="JANCYU010000049">
    <property type="protein sequence ID" value="KAK4527249.1"/>
    <property type="molecule type" value="Genomic_DNA"/>
</dbReference>
<dbReference type="Gene3D" id="2.30.29.30">
    <property type="entry name" value="Pleckstrin-homology domain (PH domain)/Phosphotyrosine-binding domain (PTB)"/>
    <property type="match status" value="1"/>
</dbReference>
<name>A0AAV9IIU0_9RHOD</name>
<dbReference type="Proteomes" id="UP001300502">
    <property type="component" value="Unassembled WGS sequence"/>
</dbReference>
<keyword evidence="3" id="KW-1185">Reference proteome</keyword>
<feature type="compositionally biased region" description="Acidic residues" evidence="1">
    <location>
        <begin position="121"/>
        <end position="131"/>
    </location>
</feature>
<gene>
    <name evidence="2" type="ORF">GAYE_SCF37G5171</name>
</gene>
<dbReference type="AlphaFoldDB" id="A0AAV9IIU0"/>
<feature type="region of interest" description="Disordered" evidence="1">
    <location>
        <begin position="120"/>
        <end position="159"/>
    </location>
</feature>
<accession>A0AAV9IIU0</accession>
<evidence type="ECO:0000256" key="1">
    <source>
        <dbReference type="SAM" id="MobiDB-lite"/>
    </source>
</evidence>
<reference evidence="2 3" key="1">
    <citation type="submission" date="2022-07" db="EMBL/GenBank/DDBJ databases">
        <title>Genome-wide signatures of adaptation to extreme environments.</title>
        <authorList>
            <person name="Cho C.H."/>
            <person name="Yoon H.S."/>
        </authorList>
    </citation>
    <scope>NUCLEOTIDE SEQUENCE [LARGE SCALE GENOMIC DNA]</scope>
    <source>
        <strain evidence="2 3">108.79 E11</strain>
    </source>
</reference>
<dbReference type="InterPro" id="IPR011993">
    <property type="entry name" value="PH-like_dom_sf"/>
</dbReference>
<proteinExistence type="predicted"/>
<protein>
    <submittedName>
        <fullName evidence="2">Uncharacterized protein</fullName>
    </submittedName>
</protein>
<feature type="compositionally biased region" description="Acidic residues" evidence="1">
    <location>
        <begin position="142"/>
        <end position="159"/>
    </location>
</feature>
<evidence type="ECO:0000313" key="3">
    <source>
        <dbReference type="Proteomes" id="UP001300502"/>
    </source>
</evidence>